<dbReference type="SUPFAM" id="SSF52096">
    <property type="entry name" value="ClpP/crotonase"/>
    <property type="match status" value="1"/>
</dbReference>
<dbReference type="EMBL" id="BARW01019930">
    <property type="protein sequence ID" value="GAJ00835.1"/>
    <property type="molecule type" value="Genomic_DNA"/>
</dbReference>
<dbReference type="Pfam" id="PF00378">
    <property type="entry name" value="ECH_1"/>
    <property type="match status" value="1"/>
</dbReference>
<dbReference type="InterPro" id="IPR029045">
    <property type="entry name" value="ClpP/crotonase-like_dom_sf"/>
</dbReference>
<dbReference type="GO" id="GO:0006635">
    <property type="term" value="P:fatty acid beta-oxidation"/>
    <property type="evidence" value="ECO:0007669"/>
    <property type="project" value="TreeGrafter"/>
</dbReference>
<organism evidence="2">
    <name type="scientific">marine sediment metagenome</name>
    <dbReference type="NCBI Taxonomy" id="412755"/>
    <lineage>
        <taxon>unclassified sequences</taxon>
        <taxon>metagenomes</taxon>
        <taxon>ecological metagenomes</taxon>
    </lineage>
</organism>
<dbReference type="Gene3D" id="3.90.226.10">
    <property type="entry name" value="2-enoyl-CoA Hydratase, Chain A, domain 1"/>
    <property type="match status" value="1"/>
</dbReference>
<evidence type="ECO:0000256" key="1">
    <source>
        <dbReference type="ARBA" id="ARBA00005254"/>
    </source>
</evidence>
<gene>
    <name evidence="2" type="ORF">S12H4_33767</name>
</gene>
<dbReference type="InterPro" id="IPR001753">
    <property type="entry name" value="Enoyl-CoA_hydra/iso"/>
</dbReference>
<dbReference type="PANTHER" id="PTHR11941:SF54">
    <property type="entry name" value="ENOYL-COA HYDRATASE, MITOCHONDRIAL"/>
    <property type="match status" value="1"/>
</dbReference>
<comment type="caution">
    <text evidence="2">The sequence shown here is derived from an EMBL/GenBank/DDBJ whole genome shotgun (WGS) entry which is preliminary data.</text>
</comment>
<reference evidence="2" key="1">
    <citation type="journal article" date="2014" name="Front. Microbiol.">
        <title>High frequency of phylogenetically diverse reductive dehalogenase-homologous genes in deep subseafloor sedimentary metagenomes.</title>
        <authorList>
            <person name="Kawai M."/>
            <person name="Futagami T."/>
            <person name="Toyoda A."/>
            <person name="Takaki Y."/>
            <person name="Nishi S."/>
            <person name="Hori S."/>
            <person name="Arai W."/>
            <person name="Tsubouchi T."/>
            <person name="Morono Y."/>
            <person name="Uchiyama I."/>
            <person name="Ito T."/>
            <person name="Fujiyama A."/>
            <person name="Inagaki F."/>
            <person name="Takami H."/>
        </authorList>
    </citation>
    <scope>NUCLEOTIDE SEQUENCE</scope>
    <source>
        <strain evidence="2">Expedition CK06-06</strain>
    </source>
</reference>
<dbReference type="InterPro" id="IPR018376">
    <property type="entry name" value="Enoyl-CoA_hyd/isom_CS"/>
</dbReference>
<dbReference type="PANTHER" id="PTHR11941">
    <property type="entry name" value="ENOYL-COA HYDRATASE-RELATED"/>
    <property type="match status" value="1"/>
</dbReference>
<feature type="non-terminal residue" evidence="2">
    <location>
        <position position="1"/>
    </location>
</feature>
<comment type="similarity">
    <text evidence="1">Belongs to the enoyl-CoA hydratase/isomerase family.</text>
</comment>
<proteinExistence type="inferred from homology"/>
<dbReference type="GO" id="GO:0003824">
    <property type="term" value="F:catalytic activity"/>
    <property type="evidence" value="ECO:0007669"/>
    <property type="project" value="InterPro"/>
</dbReference>
<evidence type="ECO:0000313" key="2">
    <source>
        <dbReference type="EMBL" id="GAJ00835.1"/>
    </source>
</evidence>
<dbReference type="PROSITE" id="PS00166">
    <property type="entry name" value="ENOYL_COA_HYDRATASE"/>
    <property type="match status" value="1"/>
</dbReference>
<dbReference type="CDD" id="cd06558">
    <property type="entry name" value="crotonase-like"/>
    <property type="match status" value="1"/>
</dbReference>
<protein>
    <recommendedName>
        <fullName evidence="3">Enoyl-CoA hydratase</fullName>
    </recommendedName>
</protein>
<name>X1V799_9ZZZZ</name>
<dbReference type="AlphaFoldDB" id="X1V799"/>
<accession>X1V799</accession>
<sequence length="196" mass="20984">CLPLSLAPKTPSPLAAFWAQRQPRLALVGTFERIAWSPKISIAAIDGICTAGGIELAVSCDIILASETAQISDMHVKNLGLIGGAGGITNLAWKVGVAKAIELCCTGDVIDGKEAHRIGLANQVFTPDKLLEGAEEMAGKIGSMRPAALTMVKASCRAVQDMDRRSSWQYCDDAFFVLMTEPDTAEWGPARWVNKR</sequence>
<evidence type="ECO:0008006" key="3">
    <source>
        <dbReference type="Google" id="ProtNLM"/>
    </source>
</evidence>